<gene>
    <name evidence="2" type="ORF">CARUB_v10017463mg</name>
</gene>
<feature type="region of interest" description="Disordered" evidence="1">
    <location>
        <begin position="38"/>
        <end position="74"/>
    </location>
</feature>
<dbReference type="Proteomes" id="UP000029121">
    <property type="component" value="Unassembled WGS sequence"/>
</dbReference>
<accession>R0FNZ6</accession>
<dbReference type="InterPro" id="IPR006462">
    <property type="entry name" value="MS5"/>
</dbReference>
<sequence length="371" mass="43073">MADVLRRLLDSGKLSDEKCHSILLGLGNLVDELYLPKNEEEEEKADELYLSKNEEEEEEEKVKEEEEEEEEEDINDFVQFILSENRKEEEEEKVEGWTSEEEEELDEEYYRQVNESLGFDIDGNVCIPSYGISPVFLGDRKPCSEIALCGRLGVHCFNIEQGRKLQYMGIPKYNIQYSLAMSYYITVEVKDLADNSPHTFQTLVTVSRYRDQLRVYTEFCRIKPETPGEGCVSLLDDRAIDKFYKGSMPDFLSKAGTGDDKLRFYEVQEQDICEYDWLRLYTEFALFSFWRYNVDGFDSCLPVEIKKIVVETCETHREPRLKLKSSNAIFHINFSAKSCDYKSVVRRTMDGISGHIILEISSCRVDQPSSA</sequence>
<evidence type="ECO:0000313" key="2">
    <source>
        <dbReference type="EMBL" id="EOA24227.1"/>
    </source>
</evidence>
<dbReference type="PANTHER" id="PTHR31260">
    <property type="entry name" value="CYSTATIN/MONELLIN SUPERFAMILY PROTEIN"/>
    <property type="match status" value="1"/>
</dbReference>
<name>R0FNZ6_9BRAS</name>
<feature type="compositionally biased region" description="Acidic residues" evidence="1">
    <location>
        <begin position="54"/>
        <end position="74"/>
    </location>
</feature>
<dbReference type="Pfam" id="PF04776">
    <property type="entry name" value="protein_MS5"/>
    <property type="match status" value="1"/>
</dbReference>
<dbReference type="PANTHER" id="PTHR31260:SF32">
    <property type="match status" value="1"/>
</dbReference>
<evidence type="ECO:0000256" key="1">
    <source>
        <dbReference type="SAM" id="MobiDB-lite"/>
    </source>
</evidence>
<dbReference type="NCBIfam" id="TIGR01572">
    <property type="entry name" value="A_thl_para_3677"/>
    <property type="match status" value="1"/>
</dbReference>
<organism evidence="2 3">
    <name type="scientific">Capsella rubella</name>
    <dbReference type="NCBI Taxonomy" id="81985"/>
    <lineage>
        <taxon>Eukaryota</taxon>
        <taxon>Viridiplantae</taxon>
        <taxon>Streptophyta</taxon>
        <taxon>Embryophyta</taxon>
        <taxon>Tracheophyta</taxon>
        <taxon>Spermatophyta</taxon>
        <taxon>Magnoliopsida</taxon>
        <taxon>eudicotyledons</taxon>
        <taxon>Gunneridae</taxon>
        <taxon>Pentapetalae</taxon>
        <taxon>rosids</taxon>
        <taxon>malvids</taxon>
        <taxon>Brassicales</taxon>
        <taxon>Brassicaceae</taxon>
        <taxon>Camelineae</taxon>
        <taxon>Capsella</taxon>
    </lineage>
</organism>
<dbReference type="EMBL" id="KB870809">
    <property type="protein sequence ID" value="EOA24227.1"/>
    <property type="molecule type" value="Genomic_DNA"/>
</dbReference>
<keyword evidence="3" id="KW-1185">Reference proteome</keyword>
<evidence type="ECO:0000313" key="3">
    <source>
        <dbReference type="Proteomes" id="UP000029121"/>
    </source>
</evidence>
<dbReference type="AlphaFoldDB" id="R0FNZ6"/>
<protein>
    <submittedName>
        <fullName evidence="2">Uncharacterized protein</fullName>
    </submittedName>
</protein>
<proteinExistence type="predicted"/>
<reference evidence="3" key="1">
    <citation type="journal article" date="2013" name="Nat. Genet.">
        <title>The Capsella rubella genome and the genomic consequences of rapid mating system evolution.</title>
        <authorList>
            <person name="Slotte T."/>
            <person name="Hazzouri K.M."/>
            <person name="Agren J.A."/>
            <person name="Koenig D."/>
            <person name="Maumus F."/>
            <person name="Guo Y.L."/>
            <person name="Steige K."/>
            <person name="Platts A.E."/>
            <person name="Escobar J.S."/>
            <person name="Newman L.K."/>
            <person name="Wang W."/>
            <person name="Mandakova T."/>
            <person name="Vello E."/>
            <person name="Smith L.M."/>
            <person name="Henz S.R."/>
            <person name="Steffen J."/>
            <person name="Takuno S."/>
            <person name="Brandvain Y."/>
            <person name="Coop G."/>
            <person name="Andolfatto P."/>
            <person name="Hu T.T."/>
            <person name="Blanchette M."/>
            <person name="Clark R.M."/>
            <person name="Quesneville H."/>
            <person name="Nordborg M."/>
            <person name="Gaut B.S."/>
            <person name="Lysak M.A."/>
            <person name="Jenkins J."/>
            <person name="Grimwood J."/>
            <person name="Chapman J."/>
            <person name="Prochnik S."/>
            <person name="Shu S."/>
            <person name="Rokhsar D."/>
            <person name="Schmutz J."/>
            <person name="Weigel D."/>
            <person name="Wright S.I."/>
        </authorList>
    </citation>
    <scope>NUCLEOTIDE SEQUENCE [LARGE SCALE GENOMIC DNA]</scope>
    <source>
        <strain evidence="3">cv. Monte Gargano</strain>
    </source>
</reference>